<accession>A0A4V2PBR1</accession>
<dbReference type="RefSeq" id="WP_132689589.1">
    <property type="nucleotide sequence ID" value="NZ_SMFT01000002.1"/>
</dbReference>
<evidence type="ECO:0000256" key="4">
    <source>
        <dbReference type="ARBA" id="ARBA00022692"/>
    </source>
</evidence>
<name>A0A4V2PBR1_9PAST</name>
<proteinExistence type="inferred from homology"/>
<evidence type="ECO:0000256" key="7">
    <source>
        <dbReference type="SAM" id="MobiDB-lite"/>
    </source>
</evidence>
<dbReference type="OrthoDB" id="5685444at2"/>
<gene>
    <name evidence="9" type="ORF">EV694_0816</name>
</gene>
<keyword evidence="5 8" id="KW-1133">Transmembrane helix</keyword>
<dbReference type="GO" id="GO:0005886">
    <property type="term" value="C:plasma membrane"/>
    <property type="evidence" value="ECO:0007669"/>
    <property type="project" value="UniProtKB-SubCell"/>
</dbReference>
<keyword evidence="10" id="KW-1185">Reference proteome</keyword>
<evidence type="ECO:0000256" key="2">
    <source>
        <dbReference type="ARBA" id="ARBA00005362"/>
    </source>
</evidence>
<evidence type="ECO:0000313" key="9">
    <source>
        <dbReference type="EMBL" id="TCJ98415.1"/>
    </source>
</evidence>
<dbReference type="Pfam" id="PF10144">
    <property type="entry name" value="SMP_2"/>
    <property type="match status" value="1"/>
</dbReference>
<comment type="subcellular location">
    <subcellularLocation>
        <location evidence="1">Cell membrane</location>
    </subcellularLocation>
</comment>
<feature type="transmembrane region" description="Helical" evidence="8">
    <location>
        <begin position="165"/>
        <end position="187"/>
    </location>
</feature>
<evidence type="ECO:0000256" key="1">
    <source>
        <dbReference type="ARBA" id="ARBA00004236"/>
    </source>
</evidence>
<dbReference type="InterPro" id="IPR019305">
    <property type="entry name" value="Uncharacterised_Smp"/>
</dbReference>
<evidence type="ECO:0000256" key="6">
    <source>
        <dbReference type="ARBA" id="ARBA00023136"/>
    </source>
</evidence>
<evidence type="ECO:0000256" key="5">
    <source>
        <dbReference type="ARBA" id="ARBA00022989"/>
    </source>
</evidence>
<organism evidence="9 10">
    <name type="scientific">Volucribacter psittacicida</name>
    <dbReference type="NCBI Taxonomy" id="203482"/>
    <lineage>
        <taxon>Bacteria</taxon>
        <taxon>Pseudomonadati</taxon>
        <taxon>Pseudomonadota</taxon>
        <taxon>Gammaproteobacteria</taxon>
        <taxon>Pasteurellales</taxon>
        <taxon>Pasteurellaceae</taxon>
        <taxon>Volucribacter</taxon>
    </lineage>
</organism>
<comment type="similarity">
    <text evidence="2">Belongs to the Smp family.</text>
</comment>
<evidence type="ECO:0000313" key="10">
    <source>
        <dbReference type="Proteomes" id="UP000294702"/>
    </source>
</evidence>
<keyword evidence="3" id="KW-1003">Cell membrane</keyword>
<feature type="transmembrane region" description="Helical" evidence="8">
    <location>
        <begin position="12"/>
        <end position="32"/>
    </location>
</feature>
<dbReference type="Proteomes" id="UP000294702">
    <property type="component" value="Unassembled WGS sequence"/>
</dbReference>
<comment type="caution">
    <text evidence="9">The sequence shown here is derived from an EMBL/GenBank/DDBJ whole genome shotgun (WGS) entry which is preliminary data.</text>
</comment>
<dbReference type="AlphaFoldDB" id="A0A4V2PBR1"/>
<protein>
    <submittedName>
        <fullName evidence="9">Membrane protein</fullName>
    </submittedName>
</protein>
<keyword evidence="6 8" id="KW-0472">Membrane</keyword>
<sequence length="225" mass="26122">MSFTKQKLTKIGLILTILLFCISIMSIIFYGIQQFKISSQLASVNQVTHLSHLLVRQQANLYAMLLTNPNTNSEQLNEHLGDFAKQVFVLDASLYSANGELLAQTHKKMNVLQQIHQKSQQYQNSQQIVETIYSPQGVIGFLRVTFDNQYGQTTQYKINQIFHQLYGEFILVFLTGVLLASSFHYFLSHYRRIKPHHLPESEHNPIKTRKISPSLAYHRRRRRSK</sequence>
<evidence type="ECO:0000256" key="8">
    <source>
        <dbReference type="SAM" id="Phobius"/>
    </source>
</evidence>
<reference evidence="9 10" key="1">
    <citation type="submission" date="2019-03" db="EMBL/GenBank/DDBJ databases">
        <title>Genomic Encyclopedia of Type Strains, Phase IV (KMG-IV): sequencing the most valuable type-strain genomes for metagenomic binning, comparative biology and taxonomic classification.</title>
        <authorList>
            <person name="Goeker M."/>
        </authorList>
    </citation>
    <scope>NUCLEOTIDE SEQUENCE [LARGE SCALE GENOMIC DNA]</scope>
    <source>
        <strain evidence="9 10">DSM 15534</strain>
    </source>
</reference>
<dbReference type="EMBL" id="SMFT01000002">
    <property type="protein sequence ID" value="TCJ98415.1"/>
    <property type="molecule type" value="Genomic_DNA"/>
</dbReference>
<feature type="region of interest" description="Disordered" evidence="7">
    <location>
        <begin position="198"/>
        <end position="225"/>
    </location>
</feature>
<evidence type="ECO:0000256" key="3">
    <source>
        <dbReference type="ARBA" id="ARBA00022475"/>
    </source>
</evidence>
<keyword evidence="4 8" id="KW-0812">Transmembrane</keyword>